<dbReference type="AlphaFoldDB" id="A0A061J6G8"/>
<evidence type="ECO:0000313" key="1">
    <source>
        <dbReference type="EMBL" id="ESL09716.1"/>
    </source>
</evidence>
<keyword evidence="2" id="KW-1185">Reference proteome</keyword>
<sequence length="324" mass="36893">MYAGSMFTFYKDPYCKLPVFVMGERARRCILWIGGQCESFLTFGYFPELVKMLEGEWQFVQTELASCRVGFGAQDHVHDAEDVDDLLEILVKKHGMEEVTIFGTSTGAQVVFELLENGRNVEFITRVILHGVVCDPEMPLFTPEGEAERKEIVAKLLEEGRHEDSRAMVNHYDIPITPARLSSGGFPTLQEAVWCPCFRGDTETLRKSLGLVKVPLLLMLAHHAQYKPTAKEVDRVMQLSKEYTDCTHVTVAYFNDTCDERRRVLKAAEAEHVEAIVQFIFEEEEKRKKHLAHQKFKAVENEKKRKSVLQASAFAQNIIKSTAA</sequence>
<organism evidence="1 2">
    <name type="scientific">Trypanosoma rangeli SC58</name>
    <dbReference type="NCBI Taxonomy" id="429131"/>
    <lineage>
        <taxon>Eukaryota</taxon>
        <taxon>Discoba</taxon>
        <taxon>Euglenozoa</taxon>
        <taxon>Kinetoplastea</taxon>
        <taxon>Metakinetoplastina</taxon>
        <taxon>Trypanosomatida</taxon>
        <taxon>Trypanosomatidae</taxon>
        <taxon>Trypanosoma</taxon>
        <taxon>Herpetosoma</taxon>
    </lineage>
</organism>
<proteinExistence type="predicted"/>
<dbReference type="InterPro" id="IPR013744">
    <property type="entry name" value="SidJ"/>
</dbReference>
<dbReference type="VEuPathDB" id="TriTrypDB:TRSC58_02560"/>
<gene>
    <name evidence="1" type="ORF">TRSC58_02560</name>
</gene>
<dbReference type="OrthoDB" id="271876at2759"/>
<comment type="caution">
    <text evidence="1">The sequence shown here is derived from an EMBL/GenBank/DDBJ whole genome shotgun (WGS) entry which is preliminary data.</text>
</comment>
<reference evidence="1 2" key="1">
    <citation type="submission" date="2013-07" db="EMBL/GenBank/DDBJ databases">
        <authorList>
            <person name="Stoco P.H."/>
            <person name="Wagner G."/>
            <person name="Gerber A."/>
            <person name="Zaha A."/>
            <person name="Thompson C."/>
            <person name="Bartholomeu D.C."/>
            <person name="Luckemeyer D.D."/>
            <person name="Bahia D."/>
            <person name="Loreto E."/>
            <person name="Prestes E.B."/>
            <person name="Lima F.M."/>
            <person name="Rodrigues-Luiz G."/>
            <person name="Vallejo G.A."/>
            <person name="Filho J.F."/>
            <person name="Monteiro K.M."/>
            <person name="Tyler K.M."/>
            <person name="de Almeida L.G."/>
            <person name="Ortiz M.F."/>
            <person name="Siervo M.A."/>
            <person name="de Moraes M.H."/>
            <person name="Cunha O.L."/>
            <person name="Mendonca-Neto R."/>
            <person name="Silva R."/>
            <person name="Teixeira S.M."/>
            <person name="Murta S.M."/>
            <person name="Sincero T.C."/>
            <person name="Mendes T.A."/>
            <person name="Urmenyi T.P."/>
            <person name="Silva V.G."/>
            <person name="da Rocha W.D."/>
            <person name="Andersson B."/>
            <person name="Romanha A.J."/>
            <person name="Steindel M."/>
            <person name="de Vasconcelos A.T."/>
            <person name="Grisard E.C."/>
        </authorList>
    </citation>
    <scope>NUCLEOTIDE SEQUENCE [LARGE SCALE GENOMIC DNA]</scope>
    <source>
        <strain evidence="1 2">SC58</strain>
    </source>
</reference>
<dbReference type="Gene3D" id="3.40.50.1820">
    <property type="entry name" value="alpha/beta hydrolase"/>
    <property type="match status" value="1"/>
</dbReference>
<dbReference type="PANTHER" id="PTHR31591">
    <property type="entry name" value="UPF0613 PROTEIN PB24D3.06C"/>
    <property type="match status" value="1"/>
</dbReference>
<evidence type="ECO:0000313" key="2">
    <source>
        <dbReference type="Proteomes" id="UP000031737"/>
    </source>
</evidence>
<dbReference type="SUPFAM" id="SSF53474">
    <property type="entry name" value="alpha/beta-Hydrolases"/>
    <property type="match status" value="1"/>
</dbReference>
<accession>A0A061J6G8</accession>
<dbReference type="Proteomes" id="UP000031737">
    <property type="component" value="Unassembled WGS sequence"/>
</dbReference>
<dbReference type="EMBL" id="AUPL01002560">
    <property type="protein sequence ID" value="ESL09716.1"/>
    <property type="molecule type" value="Genomic_DNA"/>
</dbReference>
<dbReference type="Pfam" id="PF08538">
    <property type="entry name" value="DUF1749"/>
    <property type="match status" value="1"/>
</dbReference>
<dbReference type="PANTHER" id="PTHR31591:SF1">
    <property type="entry name" value="UPF0613 PROTEIN PB24D3.06C"/>
    <property type="match status" value="1"/>
</dbReference>
<dbReference type="InterPro" id="IPR029058">
    <property type="entry name" value="AB_hydrolase_fold"/>
</dbReference>
<protein>
    <submittedName>
        <fullName evidence="1">Uncharacterized protein</fullName>
    </submittedName>
</protein>
<name>A0A061J6G8_TRYRA</name>